<keyword evidence="4" id="KW-1185">Reference proteome</keyword>
<dbReference type="EMBL" id="KB096222">
    <property type="protein sequence ID" value="ESO07354.1"/>
    <property type="molecule type" value="Genomic_DNA"/>
</dbReference>
<reference evidence="4" key="1">
    <citation type="submission" date="2012-12" db="EMBL/GenBank/DDBJ databases">
        <authorList>
            <person name="Hellsten U."/>
            <person name="Grimwood J."/>
            <person name="Chapman J.A."/>
            <person name="Shapiro H."/>
            <person name="Aerts A."/>
            <person name="Otillar R.P."/>
            <person name="Terry A.Y."/>
            <person name="Boore J.L."/>
            <person name="Simakov O."/>
            <person name="Marletaz F."/>
            <person name="Cho S.-J."/>
            <person name="Edsinger-Gonzales E."/>
            <person name="Havlak P."/>
            <person name="Kuo D.-H."/>
            <person name="Larsson T."/>
            <person name="Lv J."/>
            <person name="Arendt D."/>
            <person name="Savage R."/>
            <person name="Osoegawa K."/>
            <person name="de Jong P."/>
            <person name="Lindberg D.R."/>
            <person name="Seaver E.C."/>
            <person name="Weisblat D.A."/>
            <person name="Putnam N.H."/>
            <person name="Grigoriev I.V."/>
            <person name="Rokhsar D.S."/>
        </authorList>
    </citation>
    <scope>NUCLEOTIDE SEQUENCE</scope>
</reference>
<dbReference type="InterPro" id="IPR008967">
    <property type="entry name" value="p53-like_TF_DNA-bd_sf"/>
</dbReference>
<dbReference type="GeneID" id="20195928"/>
<proteinExistence type="predicted"/>
<dbReference type="Proteomes" id="UP000015101">
    <property type="component" value="Unassembled WGS sequence"/>
</dbReference>
<reference evidence="3" key="3">
    <citation type="submission" date="2015-06" db="UniProtKB">
        <authorList>
            <consortium name="EnsemblMetazoa"/>
        </authorList>
    </citation>
    <scope>IDENTIFICATION</scope>
</reference>
<evidence type="ECO:0000313" key="4">
    <source>
        <dbReference type="Proteomes" id="UP000015101"/>
    </source>
</evidence>
<dbReference type="OMA" id="XDRHRIE"/>
<protein>
    <recommendedName>
        <fullName evidence="1">RHD domain-containing protein</fullName>
    </recommendedName>
</protein>
<dbReference type="GO" id="GO:0005737">
    <property type="term" value="C:cytoplasm"/>
    <property type="evidence" value="ECO:0007669"/>
    <property type="project" value="InterPro"/>
</dbReference>
<dbReference type="SUPFAM" id="SSF49417">
    <property type="entry name" value="p53-like transcription factors"/>
    <property type="match status" value="1"/>
</dbReference>
<dbReference type="InParanoid" id="T1EH78"/>
<dbReference type="PANTHER" id="PTHR24169">
    <property type="entry name" value="NUCLEAR FACTOR NF-KAPPA-B PROTEIN"/>
    <property type="match status" value="1"/>
</dbReference>
<gene>
    <name evidence="3" type="primary">20195928</name>
    <name evidence="2" type="ORF">HELRODRAFT_125959</name>
</gene>
<dbReference type="RefSeq" id="XP_009014732.1">
    <property type="nucleotide sequence ID" value="XM_009016484.1"/>
</dbReference>
<dbReference type="PANTHER" id="PTHR24169:SF25">
    <property type="entry name" value="DORSAL-RELATED IMMUNITY FACTOR DIF-RELATED"/>
    <property type="match status" value="1"/>
</dbReference>
<dbReference type="HOGENOM" id="CLU_164986_0_0_1"/>
<dbReference type="OrthoDB" id="7881762at2759"/>
<dbReference type="InterPro" id="IPR037059">
    <property type="entry name" value="RHD_DNA_bind_dom_sf"/>
</dbReference>
<dbReference type="EMBL" id="AMQM01003644">
    <property type="status" value="NOT_ANNOTATED_CDS"/>
    <property type="molecule type" value="Genomic_DNA"/>
</dbReference>
<dbReference type="Gene3D" id="2.60.40.340">
    <property type="entry name" value="Rel homology domain (RHD), DNA-binding domain"/>
    <property type="match status" value="1"/>
</dbReference>
<evidence type="ECO:0000313" key="3">
    <source>
        <dbReference type="EnsemblMetazoa" id="HelroP125959"/>
    </source>
</evidence>
<evidence type="ECO:0000259" key="1">
    <source>
        <dbReference type="PROSITE" id="PS50254"/>
    </source>
</evidence>
<name>T1EH78_HELRO</name>
<reference evidence="2 4" key="2">
    <citation type="journal article" date="2013" name="Nature">
        <title>Insights into bilaterian evolution from three spiralian genomes.</title>
        <authorList>
            <person name="Simakov O."/>
            <person name="Marletaz F."/>
            <person name="Cho S.J."/>
            <person name="Edsinger-Gonzales E."/>
            <person name="Havlak P."/>
            <person name="Hellsten U."/>
            <person name="Kuo D.H."/>
            <person name="Larsson T."/>
            <person name="Lv J."/>
            <person name="Arendt D."/>
            <person name="Savage R."/>
            <person name="Osoegawa K."/>
            <person name="de Jong P."/>
            <person name="Grimwood J."/>
            <person name="Chapman J.A."/>
            <person name="Shapiro H."/>
            <person name="Aerts A."/>
            <person name="Otillar R.P."/>
            <person name="Terry A.Y."/>
            <person name="Boore J.L."/>
            <person name="Grigoriev I.V."/>
            <person name="Lindberg D.R."/>
            <person name="Seaver E.C."/>
            <person name="Weisblat D.A."/>
            <person name="Putnam N.H."/>
            <person name="Rokhsar D.S."/>
        </authorList>
    </citation>
    <scope>NUCLEOTIDE SEQUENCE</scope>
</reference>
<dbReference type="GO" id="GO:0003700">
    <property type="term" value="F:DNA-binding transcription factor activity"/>
    <property type="evidence" value="ECO:0007669"/>
    <property type="project" value="InterPro"/>
</dbReference>
<dbReference type="STRING" id="6412.T1EH78"/>
<dbReference type="AlphaFoldDB" id="T1EH78"/>
<dbReference type="InterPro" id="IPR000451">
    <property type="entry name" value="NFkB/Dor"/>
</dbReference>
<dbReference type="KEGG" id="hro:HELRODRAFT_125959"/>
<dbReference type="CTD" id="20195928"/>
<dbReference type="EnsemblMetazoa" id="HelroT125959">
    <property type="protein sequence ID" value="HelroP125959"/>
    <property type="gene ID" value="HelroG125959"/>
</dbReference>
<dbReference type="PROSITE" id="PS50254">
    <property type="entry name" value="REL_2"/>
    <property type="match status" value="1"/>
</dbReference>
<evidence type="ECO:0000313" key="2">
    <source>
        <dbReference type="EMBL" id="ESO07354.1"/>
    </source>
</evidence>
<organism evidence="3 4">
    <name type="scientific">Helobdella robusta</name>
    <name type="common">Californian leech</name>
    <dbReference type="NCBI Taxonomy" id="6412"/>
    <lineage>
        <taxon>Eukaryota</taxon>
        <taxon>Metazoa</taxon>
        <taxon>Spiralia</taxon>
        <taxon>Lophotrochozoa</taxon>
        <taxon>Annelida</taxon>
        <taxon>Clitellata</taxon>
        <taxon>Hirudinea</taxon>
        <taxon>Rhynchobdellida</taxon>
        <taxon>Glossiphoniidae</taxon>
        <taxon>Helobdella</taxon>
    </lineage>
</organism>
<accession>T1EH78</accession>
<feature type="domain" description="RHD" evidence="1">
    <location>
        <begin position="1"/>
        <end position="111"/>
    </location>
</feature>
<sequence>PYIEIVTQPKKTSLRFRYSTESRKAGNIYGDSCTESNPTFPTIKINNYRGPMRAMMLCVTEDGCLHPHKLVGNNCRPDGICVVDVKEPLFDDLISFTNVGVQCCRKDDVKK</sequence>
<dbReference type="Pfam" id="PF00554">
    <property type="entry name" value="RHD_DNA_bind"/>
    <property type="match status" value="1"/>
</dbReference>
<dbReference type="GO" id="GO:0003677">
    <property type="term" value="F:DNA binding"/>
    <property type="evidence" value="ECO:0007669"/>
    <property type="project" value="InterPro"/>
</dbReference>
<dbReference type="InterPro" id="IPR011539">
    <property type="entry name" value="RHD_DNA_bind_dom"/>
</dbReference>